<dbReference type="InterPro" id="IPR007651">
    <property type="entry name" value="Lipin_N"/>
</dbReference>
<dbReference type="InterPro" id="IPR057124">
    <property type="entry name" value="Ned1-like_M"/>
</dbReference>
<evidence type="ECO:0000256" key="4">
    <source>
        <dbReference type="SAM" id="Phobius"/>
    </source>
</evidence>
<evidence type="ECO:0000256" key="2">
    <source>
        <dbReference type="ARBA" id="ARBA00022553"/>
    </source>
</evidence>
<accession>A0A0H5C0Y5</accession>
<dbReference type="InterPro" id="IPR031315">
    <property type="entry name" value="LNS2/PITP"/>
</dbReference>
<dbReference type="Gene3D" id="3.40.50.1000">
    <property type="entry name" value="HAD superfamily/HAD-like"/>
    <property type="match status" value="1"/>
</dbReference>
<keyword evidence="4" id="KW-0472">Membrane</keyword>
<dbReference type="Pfam" id="PF08235">
    <property type="entry name" value="LNS2"/>
    <property type="match status" value="1"/>
</dbReference>
<feature type="region of interest" description="Disordered" evidence="3">
    <location>
        <begin position="534"/>
        <end position="640"/>
    </location>
</feature>
<dbReference type="EMBL" id="CDQK01000002">
    <property type="protein sequence ID" value="CEP21271.1"/>
    <property type="molecule type" value="Genomic_DNA"/>
</dbReference>
<feature type="compositionally biased region" description="Polar residues" evidence="3">
    <location>
        <begin position="246"/>
        <end position="255"/>
    </location>
</feature>
<dbReference type="GO" id="GO:0008195">
    <property type="term" value="F:phosphatidate phosphatase activity"/>
    <property type="evidence" value="ECO:0007669"/>
    <property type="project" value="TreeGrafter"/>
</dbReference>
<dbReference type="InterPro" id="IPR023214">
    <property type="entry name" value="HAD_sf"/>
</dbReference>
<evidence type="ECO:0008006" key="9">
    <source>
        <dbReference type="Google" id="ProtNLM"/>
    </source>
</evidence>
<dbReference type="InterPro" id="IPR000326">
    <property type="entry name" value="PAP2/HPO"/>
</dbReference>
<feature type="transmembrane region" description="Helical" evidence="4">
    <location>
        <begin position="872"/>
        <end position="890"/>
    </location>
</feature>
<protein>
    <recommendedName>
        <fullName evidence="9">Phosphatidate phosphatase</fullName>
    </recommendedName>
</protein>
<feature type="transmembrane region" description="Helical" evidence="4">
    <location>
        <begin position="896"/>
        <end position="919"/>
    </location>
</feature>
<evidence type="ECO:0000313" key="7">
    <source>
        <dbReference type="EMBL" id="CEP21271.1"/>
    </source>
</evidence>
<reference evidence="8" key="1">
    <citation type="journal article" date="2015" name="J. Biotechnol.">
        <title>The structure of the Cyberlindnera jadinii genome and its relation to Candida utilis analyzed by the occurrence of single nucleotide polymorphisms.</title>
        <authorList>
            <person name="Rupp O."/>
            <person name="Brinkrolf K."/>
            <person name="Buerth C."/>
            <person name="Kunigo M."/>
            <person name="Schneider J."/>
            <person name="Jaenicke S."/>
            <person name="Goesmann A."/>
            <person name="Puehler A."/>
            <person name="Jaeger K.-E."/>
            <person name="Ernst J.F."/>
        </authorList>
    </citation>
    <scope>NUCLEOTIDE SEQUENCE [LARGE SCALE GENOMIC DNA]</scope>
    <source>
        <strain evidence="8">ATCC 18201 / CBS 1600 / BCRC 20928 / JCM 3617 / NBRC 0987 / NRRL Y-1542</strain>
    </source>
</reference>
<evidence type="ECO:0000256" key="3">
    <source>
        <dbReference type="SAM" id="MobiDB-lite"/>
    </source>
</evidence>
<keyword evidence="4" id="KW-0812">Transmembrane</keyword>
<proteinExistence type="inferred from homology"/>
<dbReference type="CDD" id="cd03390">
    <property type="entry name" value="PAP2_containing_1_like"/>
    <property type="match status" value="1"/>
</dbReference>
<dbReference type="Proteomes" id="UP000038830">
    <property type="component" value="Unassembled WGS sequence"/>
</dbReference>
<feature type="region of interest" description="Disordered" evidence="3">
    <location>
        <begin position="103"/>
        <end position="166"/>
    </location>
</feature>
<dbReference type="Gene3D" id="1.20.144.10">
    <property type="entry name" value="Phosphatidic acid phosphatase type 2/haloperoxidase"/>
    <property type="match status" value="1"/>
</dbReference>
<sequence>MQYVGRAFDSVSKTWNSINPATLSGAIDVIVVENENGDLSCSPFHVRFGILQLLRPSQKKVDFIINGKMTNLPMKLGDGGEAFFVFEASKDVDVPSDLITSPVLSAASSPSSSPPSSPKKNDSSLQEPEYLDITQSAPDLSKPVHPGEFNPMSSSPTLAEPAMSPSREATLEKVYNLSKKLTKINIPTTVAHNGDLFLDMDGYKSNAKNIHNNDEMIRDLINEEFGSDVDVSRFIKEDDKGNLIFSTDDLSITSPPTSPDLPVDSGSSDTEEPQTGTSTSSSTTNYVKTLRLTSDQLKFLDLKPGENDICFSVNKGKALINSKLFLWKHDVPIVISDIDGTITKSDALGHVLTMLGRDWTHPGVAKLFTDIELNGYNIMYLTARSVGQADSTRAYLRSIDQDGVQLPNGPVILSPDRTLAALKREVVLKKPEVFKMACLGDLKNLYGELGTPFYAGFGNRITDALSYRSVGIPSSRIFTINPVGEVHMELLELAGLKSSYVYINELVDHFFPPVSTGVVNETYTDVNFWREPLPELSDLSDEETGGDDSRDDGSIDVPQMAQRLTLDDVTKDYNEEEDEDYEYDEGEDEDEDKDADDEYDDEDDGDEDEEDDGDEDEYDNEEEDDEDDDVDDDGTTYSDEDDLDAELLESPHSLREGFFPAAENPQVSLTNSPVTGIHSPNFMKASDLMNQLHITLQFYVLFIGNRTPPFLREFDVTDPSLQHPYTEYEQVSDFLCLSLAFIVPGTIIVLSELIEAKFNFSNLKKRNLHHLHISVLALVMSISLTLFLVVILKNWIARPRPDFIARCQPDIKRLVAGKTTYDISICTGDRQVLLEGLRSTPSGHSALAYAGLHLVSIWIFVKFDILSSSVHFWKVIIASLPEWLALWIALSRTQDYRHHFGDIVMGGVIGVLISHLVWFKMFKGKEPVYLDNESADPDIVLPVYNTVQ</sequence>
<dbReference type="GO" id="GO:0009062">
    <property type="term" value="P:fatty acid catabolic process"/>
    <property type="evidence" value="ECO:0007669"/>
    <property type="project" value="TreeGrafter"/>
</dbReference>
<dbReference type="InterPro" id="IPR036412">
    <property type="entry name" value="HAD-like_sf"/>
</dbReference>
<evidence type="ECO:0000256" key="1">
    <source>
        <dbReference type="ARBA" id="ARBA00005476"/>
    </source>
</evidence>
<comment type="similarity">
    <text evidence="1">Belongs to the lipin family.</text>
</comment>
<evidence type="ECO:0000313" key="8">
    <source>
        <dbReference type="Proteomes" id="UP000038830"/>
    </source>
</evidence>
<dbReference type="SUPFAM" id="SSF48317">
    <property type="entry name" value="Acid phosphatase/Vanadium-dependent haloperoxidase"/>
    <property type="match status" value="1"/>
</dbReference>
<dbReference type="SMART" id="SM00014">
    <property type="entry name" value="acidPPc"/>
    <property type="match status" value="1"/>
</dbReference>
<keyword evidence="2" id="KW-0597">Phosphoprotein</keyword>
<dbReference type="GO" id="GO:0005634">
    <property type="term" value="C:nucleus"/>
    <property type="evidence" value="ECO:0007669"/>
    <property type="project" value="TreeGrafter"/>
</dbReference>
<dbReference type="SUPFAM" id="SSF56784">
    <property type="entry name" value="HAD-like"/>
    <property type="match status" value="1"/>
</dbReference>
<dbReference type="FunFam" id="3.40.50.1000:FF:000063">
    <property type="entry name" value="Nuclear elongation and deformation protein"/>
    <property type="match status" value="1"/>
</dbReference>
<gene>
    <name evidence="7" type="primary">SMP2</name>
    <name evidence="7" type="ORF">BN1211_1322</name>
</gene>
<dbReference type="InterPro" id="IPR026058">
    <property type="entry name" value="LIPIN"/>
</dbReference>
<dbReference type="Pfam" id="PF04571">
    <property type="entry name" value="Lipin_N"/>
    <property type="match status" value="1"/>
</dbReference>
<dbReference type="PANTHER" id="PTHR12181">
    <property type="entry name" value="LIPIN"/>
    <property type="match status" value="1"/>
</dbReference>
<dbReference type="Pfam" id="PF01569">
    <property type="entry name" value="PAP2"/>
    <property type="match status" value="1"/>
</dbReference>
<dbReference type="InterPro" id="IPR036938">
    <property type="entry name" value="PAP2/HPO_sf"/>
</dbReference>
<dbReference type="InterPro" id="IPR013209">
    <property type="entry name" value="LNS2"/>
</dbReference>
<feature type="domain" description="Phosphatidic acid phosphatase type 2/haloperoxidase" evidence="5">
    <location>
        <begin position="771"/>
        <end position="918"/>
    </location>
</feature>
<dbReference type="GO" id="GO:0019432">
    <property type="term" value="P:triglyceride biosynthetic process"/>
    <property type="evidence" value="ECO:0007669"/>
    <property type="project" value="TreeGrafter"/>
</dbReference>
<dbReference type="PANTHER" id="PTHR12181:SF12">
    <property type="entry name" value="PHOSPHATIDATE PHOSPHATASE"/>
    <property type="match status" value="1"/>
</dbReference>
<dbReference type="AlphaFoldDB" id="A0A0H5C0Y5"/>
<evidence type="ECO:0000259" key="5">
    <source>
        <dbReference type="SMART" id="SM00014"/>
    </source>
</evidence>
<feature type="compositionally biased region" description="Polar residues" evidence="3">
    <location>
        <begin position="265"/>
        <end position="276"/>
    </location>
</feature>
<feature type="compositionally biased region" description="Acidic residues" evidence="3">
    <location>
        <begin position="574"/>
        <end position="640"/>
    </location>
</feature>
<evidence type="ECO:0000259" key="6">
    <source>
        <dbReference type="SMART" id="SM00775"/>
    </source>
</evidence>
<feature type="domain" description="LNS2/PITP" evidence="6">
    <location>
        <begin position="333"/>
        <end position="489"/>
    </location>
</feature>
<dbReference type="SMART" id="SM00775">
    <property type="entry name" value="LNS2"/>
    <property type="match status" value="1"/>
</dbReference>
<name>A0A0H5C0Y5_CYBJN</name>
<feature type="region of interest" description="Disordered" evidence="3">
    <location>
        <begin position="246"/>
        <end position="283"/>
    </location>
</feature>
<organism evidence="7 8">
    <name type="scientific">Cyberlindnera jadinii (strain ATCC 18201 / CBS 1600 / BCRC 20928 / JCM 3617 / NBRC 0987 / NRRL Y-1542)</name>
    <name type="common">Torula yeast</name>
    <name type="synonym">Candida utilis</name>
    <dbReference type="NCBI Taxonomy" id="983966"/>
    <lineage>
        <taxon>Eukaryota</taxon>
        <taxon>Fungi</taxon>
        <taxon>Dikarya</taxon>
        <taxon>Ascomycota</taxon>
        <taxon>Saccharomycotina</taxon>
        <taxon>Saccharomycetes</taxon>
        <taxon>Phaffomycetales</taxon>
        <taxon>Phaffomycetaceae</taxon>
        <taxon>Cyberlindnera</taxon>
    </lineage>
</organism>
<dbReference type="Pfam" id="PF24565">
    <property type="entry name" value="Ned1_M"/>
    <property type="match status" value="1"/>
</dbReference>
<keyword evidence="4" id="KW-1133">Transmembrane helix</keyword>
<feature type="transmembrane region" description="Helical" evidence="4">
    <location>
        <begin position="771"/>
        <end position="792"/>
    </location>
</feature>